<evidence type="ECO:0000313" key="3">
    <source>
        <dbReference type="Proteomes" id="UP000479710"/>
    </source>
</evidence>
<comment type="caution">
    <text evidence="2">The sequence shown here is derived from an EMBL/GenBank/DDBJ whole genome shotgun (WGS) entry which is preliminary data.</text>
</comment>
<feature type="compositionally biased region" description="Basic and acidic residues" evidence="1">
    <location>
        <begin position="101"/>
        <end position="123"/>
    </location>
</feature>
<dbReference type="AlphaFoldDB" id="A0A6G1ET24"/>
<proteinExistence type="predicted"/>
<evidence type="ECO:0000313" key="2">
    <source>
        <dbReference type="EMBL" id="KAF0927808.1"/>
    </source>
</evidence>
<organism evidence="2 3">
    <name type="scientific">Oryza meyeriana var. granulata</name>
    <dbReference type="NCBI Taxonomy" id="110450"/>
    <lineage>
        <taxon>Eukaryota</taxon>
        <taxon>Viridiplantae</taxon>
        <taxon>Streptophyta</taxon>
        <taxon>Embryophyta</taxon>
        <taxon>Tracheophyta</taxon>
        <taxon>Spermatophyta</taxon>
        <taxon>Magnoliopsida</taxon>
        <taxon>Liliopsida</taxon>
        <taxon>Poales</taxon>
        <taxon>Poaceae</taxon>
        <taxon>BOP clade</taxon>
        <taxon>Oryzoideae</taxon>
        <taxon>Oryzeae</taxon>
        <taxon>Oryzinae</taxon>
        <taxon>Oryza</taxon>
        <taxon>Oryza meyeriana</taxon>
    </lineage>
</organism>
<feature type="region of interest" description="Disordered" evidence="1">
    <location>
        <begin position="26"/>
        <end position="67"/>
    </location>
</feature>
<gene>
    <name evidence="2" type="ORF">E2562_036228</name>
</gene>
<accession>A0A6G1ET24</accession>
<name>A0A6G1ET24_9ORYZ</name>
<reference evidence="2 3" key="1">
    <citation type="submission" date="2019-11" db="EMBL/GenBank/DDBJ databases">
        <title>Whole genome sequence of Oryza granulata.</title>
        <authorList>
            <person name="Li W."/>
        </authorList>
    </citation>
    <scope>NUCLEOTIDE SEQUENCE [LARGE SCALE GENOMIC DNA]</scope>
    <source>
        <strain evidence="3">cv. Menghai</strain>
        <tissue evidence="2">Leaf</tissue>
    </source>
</reference>
<keyword evidence="3" id="KW-1185">Reference proteome</keyword>
<feature type="region of interest" description="Disordered" evidence="1">
    <location>
        <begin position="90"/>
        <end position="123"/>
    </location>
</feature>
<dbReference type="Proteomes" id="UP000479710">
    <property type="component" value="Unassembled WGS sequence"/>
</dbReference>
<dbReference type="EMBL" id="SPHZ02000003">
    <property type="protein sequence ID" value="KAF0927808.1"/>
    <property type="molecule type" value="Genomic_DNA"/>
</dbReference>
<sequence length="148" mass="15447">MAAVEEGMTAMRGVLKPINAVLTPAEDEALSAERPSKPGGAERQGKVARATGQPRPLRKGETSMKTQKAAGCAAAASAAEVVAAGGKCADAAATGSDGGDGEQKLPLKDLLSPEERKEREAWAASRAKLDDEFEKFQDVVRRDVEKNG</sequence>
<protein>
    <submittedName>
        <fullName evidence="2">Uncharacterized protein</fullName>
    </submittedName>
</protein>
<evidence type="ECO:0000256" key="1">
    <source>
        <dbReference type="SAM" id="MobiDB-lite"/>
    </source>
</evidence>